<dbReference type="PANTHER" id="PTHR47396:SF1">
    <property type="entry name" value="ATP-DEPENDENT HELICASE IRC3-RELATED"/>
    <property type="match status" value="1"/>
</dbReference>
<proteinExistence type="predicted"/>
<dbReference type="GO" id="GO:0016874">
    <property type="term" value="F:ligase activity"/>
    <property type="evidence" value="ECO:0007669"/>
    <property type="project" value="UniProtKB-KW"/>
</dbReference>
<dbReference type="AlphaFoldDB" id="A0A0A7EH44"/>
<dbReference type="eggNOG" id="COG1061">
    <property type="taxonomic scope" value="Bacteria"/>
</dbReference>
<dbReference type="RefSeq" id="WP_038641066.1">
    <property type="nucleotide sequence ID" value="NZ_CP009888.1"/>
</dbReference>
<dbReference type="STRING" id="1348114.OM33_09195"/>
<feature type="domain" description="Helicase C-terminal" evidence="2">
    <location>
        <begin position="241"/>
        <end position="386"/>
    </location>
</feature>
<dbReference type="GO" id="GO:0006412">
    <property type="term" value="P:translation"/>
    <property type="evidence" value="ECO:0007669"/>
    <property type="project" value="InterPro"/>
</dbReference>
<name>A0A0A7EH44_9GAMM</name>
<evidence type="ECO:0000259" key="1">
    <source>
        <dbReference type="PROSITE" id="PS51192"/>
    </source>
</evidence>
<dbReference type="SMART" id="SM00490">
    <property type="entry name" value="HELICc"/>
    <property type="match status" value="1"/>
</dbReference>
<protein>
    <submittedName>
        <fullName evidence="3">Carboxylate--amine ligase</fullName>
    </submittedName>
</protein>
<dbReference type="SUPFAM" id="SSF52540">
    <property type="entry name" value="P-loop containing nucleoside triphosphate hydrolases"/>
    <property type="match status" value="1"/>
</dbReference>
<gene>
    <name evidence="3" type="ORF">OM33_09195</name>
</gene>
<dbReference type="SMART" id="SM00487">
    <property type="entry name" value="DEXDc"/>
    <property type="match status" value="1"/>
</dbReference>
<accession>A0A0A7EH44</accession>
<dbReference type="Pfam" id="PF00271">
    <property type="entry name" value="Helicase_C"/>
    <property type="match status" value="1"/>
</dbReference>
<dbReference type="PANTHER" id="PTHR47396">
    <property type="entry name" value="TYPE I RESTRICTION ENZYME ECOKI R PROTEIN"/>
    <property type="match status" value="1"/>
</dbReference>
<dbReference type="InterPro" id="IPR011332">
    <property type="entry name" value="Ribosomal_zn-bd"/>
</dbReference>
<dbReference type="GO" id="GO:0005524">
    <property type="term" value="F:ATP binding"/>
    <property type="evidence" value="ECO:0007669"/>
    <property type="project" value="InterPro"/>
</dbReference>
<dbReference type="KEGG" id="pseo:OM33_09195"/>
<evidence type="ECO:0000313" key="4">
    <source>
        <dbReference type="Proteomes" id="UP000030341"/>
    </source>
</evidence>
<reference evidence="3 4" key="1">
    <citation type="submission" date="2014-11" db="EMBL/GenBank/DDBJ databases">
        <title>Complete Genome Sequence of Pseudoalteromonas sp. Strain OCN003 Isolated from Kaneohe Bay, Oahu, Hawaii.</title>
        <authorList>
            <person name="Beurmann S."/>
            <person name="Videau P."/>
            <person name="Ushijima B."/>
            <person name="Smith A.M."/>
            <person name="Aeby G.S."/>
            <person name="Callahan S.M."/>
            <person name="Belcaid M."/>
        </authorList>
    </citation>
    <scope>NUCLEOTIDE SEQUENCE [LARGE SCALE GENOMIC DNA]</scope>
    <source>
        <strain evidence="3 4">OCN003</strain>
    </source>
</reference>
<dbReference type="FunFam" id="3.40.50.300:FF:000794">
    <property type="entry name" value="ATP-dependent RNA helicase"/>
    <property type="match status" value="1"/>
</dbReference>
<sequence length="577" mass="65159">MAYQLRPYQQEAVEKTLTHFRKSNSSAVIVLPTGSGKSLVIAELARLARKKILVVTHVKELVEQNHEKYESFGLKASIYSAGLKQKSLAQQVTFASVQSLGNNLNALDEEYSLIIIDECHRVSGDENTQYQKLISHIRSNNSALKVLGLTATPYRLGMGFIYRFHYHGFVRGDQHAPFEHCIYELPLRYMISNNYLTPPKLIDAAITHYDFDSLSKDAFGRISEKDINQLLKENQRATKAIIDQVLTLSTDRTGVMIFASTIQHAQEIQSYLPSDETALVIGDTHNAERDAIIRQFKEKQIKYLVNVSVLTTGFDAPHVDFIAILRPTESVSLYQQIVGRGLRLAPGKTECLVVDYAANGFDLFHPEVGSVKPDSDSEPVQVLCPGCGFANTFWGKTDSDGKVIEHFGRRCQGILEDGEQSEQCDFRFRFKECEHCGAQNDIAARVCHQCKQPIVDPDDKLRDALNLKNALVLRVSGMQLEAQNQRLKVTYHDEDGADVSEYFSLSSEKASFYFKRQFLRVGVTSKIDFSNPNSVVTHQSLLKVPDFVVAKRDKGKHKVVERIFDYQGQFRKAHELR</sequence>
<dbReference type="Gene3D" id="3.40.50.300">
    <property type="entry name" value="P-loop containing nucleotide triphosphate hydrolases"/>
    <property type="match status" value="2"/>
</dbReference>
<dbReference type="InterPro" id="IPR027417">
    <property type="entry name" value="P-loop_NTPase"/>
</dbReference>
<dbReference type="GO" id="GO:0016787">
    <property type="term" value="F:hydrolase activity"/>
    <property type="evidence" value="ECO:0007669"/>
    <property type="project" value="InterPro"/>
</dbReference>
<dbReference type="InterPro" id="IPR006935">
    <property type="entry name" value="Helicase/UvrB_N"/>
</dbReference>
<dbReference type="InterPro" id="IPR050742">
    <property type="entry name" value="Helicase_Restrict-Modif_Enz"/>
</dbReference>
<dbReference type="SUPFAM" id="SSF57829">
    <property type="entry name" value="Zn-binding ribosomal proteins"/>
    <property type="match status" value="1"/>
</dbReference>
<keyword evidence="3" id="KW-0436">Ligase</keyword>
<dbReference type="InterPro" id="IPR001650">
    <property type="entry name" value="Helicase_C-like"/>
</dbReference>
<dbReference type="Pfam" id="PF04851">
    <property type="entry name" value="ResIII"/>
    <property type="match status" value="1"/>
</dbReference>
<dbReference type="Proteomes" id="UP000030341">
    <property type="component" value="Chromosome 1"/>
</dbReference>
<dbReference type="EMBL" id="CP009888">
    <property type="protein sequence ID" value="AIY65302.1"/>
    <property type="molecule type" value="Genomic_DNA"/>
</dbReference>
<organism evidence="3 4">
    <name type="scientific">Pseudoalteromonas piratica</name>
    <dbReference type="NCBI Taxonomy" id="1348114"/>
    <lineage>
        <taxon>Bacteria</taxon>
        <taxon>Pseudomonadati</taxon>
        <taxon>Pseudomonadota</taxon>
        <taxon>Gammaproteobacteria</taxon>
        <taxon>Alteromonadales</taxon>
        <taxon>Pseudoalteromonadaceae</taxon>
        <taxon>Pseudoalteromonas</taxon>
    </lineage>
</organism>
<dbReference type="PROSITE" id="PS51192">
    <property type="entry name" value="HELICASE_ATP_BIND_1"/>
    <property type="match status" value="1"/>
</dbReference>
<dbReference type="GO" id="GO:0005829">
    <property type="term" value="C:cytosol"/>
    <property type="evidence" value="ECO:0007669"/>
    <property type="project" value="TreeGrafter"/>
</dbReference>
<dbReference type="OrthoDB" id="9802848at2"/>
<dbReference type="CDD" id="cd17926">
    <property type="entry name" value="DEXHc_RE"/>
    <property type="match status" value="1"/>
</dbReference>
<dbReference type="PROSITE" id="PS51194">
    <property type="entry name" value="HELICASE_CTER"/>
    <property type="match status" value="1"/>
</dbReference>
<dbReference type="HOGENOM" id="CLU_014765_1_0_6"/>
<evidence type="ECO:0000259" key="2">
    <source>
        <dbReference type="PROSITE" id="PS51194"/>
    </source>
</evidence>
<evidence type="ECO:0000313" key="3">
    <source>
        <dbReference type="EMBL" id="AIY65302.1"/>
    </source>
</evidence>
<feature type="domain" description="Helicase ATP-binding" evidence="1">
    <location>
        <begin position="18"/>
        <end position="171"/>
    </location>
</feature>
<keyword evidence="4" id="KW-1185">Reference proteome</keyword>
<dbReference type="InterPro" id="IPR014001">
    <property type="entry name" value="Helicase_ATP-bd"/>
</dbReference>
<dbReference type="GO" id="GO:0003677">
    <property type="term" value="F:DNA binding"/>
    <property type="evidence" value="ECO:0007669"/>
    <property type="project" value="InterPro"/>
</dbReference>